<comment type="caution">
    <text evidence="2">The sequence shown here is derived from an EMBL/GenBank/DDBJ whole genome shotgun (WGS) entry which is preliminary data.</text>
</comment>
<proteinExistence type="predicted"/>
<dbReference type="EMBL" id="JALNTZ010000006">
    <property type="protein sequence ID" value="KAJ3650030.1"/>
    <property type="molecule type" value="Genomic_DNA"/>
</dbReference>
<feature type="region of interest" description="Disordered" evidence="1">
    <location>
        <begin position="63"/>
        <end position="83"/>
    </location>
</feature>
<dbReference type="AlphaFoldDB" id="A0AA38MAR2"/>
<dbReference type="Proteomes" id="UP001168821">
    <property type="component" value="Unassembled WGS sequence"/>
</dbReference>
<feature type="compositionally biased region" description="Polar residues" evidence="1">
    <location>
        <begin position="66"/>
        <end position="83"/>
    </location>
</feature>
<keyword evidence="3" id="KW-1185">Reference proteome</keyword>
<reference evidence="2" key="1">
    <citation type="journal article" date="2023" name="G3 (Bethesda)">
        <title>Whole genome assemblies of Zophobas morio and Tenebrio molitor.</title>
        <authorList>
            <person name="Kaur S."/>
            <person name="Stinson S.A."/>
            <person name="diCenzo G.C."/>
        </authorList>
    </citation>
    <scope>NUCLEOTIDE SEQUENCE</scope>
    <source>
        <strain evidence="2">QUZm001</strain>
    </source>
</reference>
<evidence type="ECO:0000313" key="3">
    <source>
        <dbReference type="Proteomes" id="UP001168821"/>
    </source>
</evidence>
<sequence length="133" mass="15545">MKYFGYNMKRKNGQDYKEVVIKTIWNAVAKSLQQKYKENYNILFNPFHDVDFARARKARDAKRKALQQQSEKTRASSSSLTSEELNRMADLCKEDTPVGFQRKFFHIAPYELAWTAGEAVNCLLSIHDLYIVK</sequence>
<protein>
    <submittedName>
        <fullName evidence="2">Uncharacterized protein</fullName>
    </submittedName>
</protein>
<name>A0AA38MAR2_9CUCU</name>
<evidence type="ECO:0000313" key="2">
    <source>
        <dbReference type="EMBL" id="KAJ3650030.1"/>
    </source>
</evidence>
<organism evidence="2 3">
    <name type="scientific">Zophobas morio</name>
    <dbReference type="NCBI Taxonomy" id="2755281"/>
    <lineage>
        <taxon>Eukaryota</taxon>
        <taxon>Metazoa</taxon>
        <taxon>Ecdysozoa</taxon>
        <taxon>Arthropoda</taxon>
        <taxon>Hexapoda</taxon>
        <taxon>Insecta</taxon>
        <taxon>Pterygota</taxon>
        <taxon>Neoptera</taxon>
        <taxon>Endopterygota</taxon>
        <taxon>Coleoptera</taxon>
        <taxon>Polyphaga</taxon>
        <taxon>Cucujiformia</taxon>
        <taxon>Tenebrionidae</taxon>
        <taxon>Zophobas</taxon>
    </lineage>
</organism>
<gene>
    <name evidence="2" type="ORF">Zmor_021741</name>
</gene>
<evidence type="ECO:0000256" key="1">
    <source>
        <dbReference type="SAM" id="MobiDB-lite"/>
    </source>
</evidence>
<accession>A0AA38MAR2</accession>